<evidence type="ECO:0000256" key="1">
    <source>
        <dbReference type="SAM" id="MobiDB-lite"/>
    </source>
</evidence>
<feature type="region of interest" description="Disordered" evidence="1">
    <location>
        <begin position="1"/>
        <end position="20"/>
    </location>
</feature>
<protein>
    <submittedName>
        <fullName evidence="2">Uncharacterized protein</fullName>
    </submittedName>
</protein>
<name>A0A0E9XYP7_ANGAN</name>
<dbReference type="EMBL" id="GBXM01001597">
    <property type="protein sequence ID" value="JAI06981.1"/>
    <property type="molecule type" value="Transcribed_RNA"/>
</dbReference>
<sequence>MTSKNTKNNMDSLIDIRFPA</sequence>
<proteinExistence type="predicted"/>
<dbReference type="EMBL" id="GBXM01001599">
    <property type="protein sequence ID" value="JAI06979.1"/>
    <property type="molecule type" value="Transcribed_RNA"/>
</dbReference>
<accession>A0A0E9XYP7</accession>
<organism evidence="2">
    <name type="scientific">Anguilla anguilla</name>
    <name type="common">European freshwater eel</name>
    <name type="synonym">Muraena anguilla</name>
    <dbReference type="NCBI Taxonomy" id="7936"/>
    <lineage>
        <taxon>Eukaryota</taxon>
        <taxon>Metazoa</taxon>
        <taxon>Chordata</taxon>
        <taxon>Craniata</taxon>
        <taxon>Vertebrata</taxon>
        <taxon>Euteleostomi</taxon>
        <taxon>Actinopterygii</taxon>
        <taxon>Neopterygii</taxon>
        <taxon>Teleostei</taxon>
        <taxon>Anguilliformes</taxon>
        <taxon>Anguillidae</taxon>
        <taxon>Anguilla</taxon>
    </lineage>
</organism>
<feature type="compositionally biased region" description="Polar residues" evidence="1">
    <location>
        <begin position="1"/>
        <end position="11"/>
    </location>
</feature>
<reference evidence="2" key="1">
    <citation type="submission" date="2014-11" db="EMBL/GenBank/DDBJ databases">
        <authorList>
            <person name="Amaro Gonzalez C."/>
        </authorList>
    </citation>
    <scope>NUCLEOTIDE SEQUENCE</scope>
</reference>
<evidence type="ECO:0000313" key="2">
    <source>
        <dbReference type="EMBL" id="JAI06981.1"/>
    </source>
</evidence>
<reference evidence="2" key="2">
    <citation type="journal article" date="2015" name="Fish Shellfish Immunol.">
        <title>Early steps in the European eel (Anguilla anguilla)-Vibrio vulnificus interaction in the gills: Role of the RtxA13 toxin.</title>
        <authorList>
            <person name="Callol A."/>
            <person name="Pajuelo D."/>
            <person name="Ebbesson L."/>
            <person name="Teles M."/>
            <person name="MacKenzie S."/>
            <person name="Amaro C."/>
        </authorList>
    </citation>
    <scope>NUCLEOTIDE SEQUENCE</scope>
</reference>
<dbReference type="AlphaFoldDB" id="A0A0E9XYP7"/>